<organism evidence="9 10">
    <name type="scientific">Sphaerospermopsis reniformis</name>
    <dbReference type="NCBI Taxonomy" id="531300"/>
    <lineage>
        <taxon>Bacteria</taxon>
        <taxon>Bacillati</taxon>
        <taxon>Cyanobacteriota</taxon>
        <taxon>Cyanophyceae</taxon>
        <taxon>Nostocales</taxon>
        <taxon>Aphanizomenonaceae</taxon>
        <taxon>Sphaerospermopsis</taxon>
    </lineage>
</organism>
<dbReference type="GO" id="GO:0012505">
    <property type="term" value="C:endomembrane system"/>
    <property type="evidence" value="ECO:0007669"/>
    <property type="project" value="UniProtKB-SubCell"/>
</dbReference>
<dbReference type="Proteomes" id="UP000300142">
    <property type="component" value="Unassembled WGS sequence"/>
</dbReference>
<evidence type="ECO:0000259" key="8">
    <source>
        <dbReference type="PROSITE" id="PS51445"/>
    </source>
</evidence>
<reference evidence="10" key="1">
    <citation type="submission" date="2019-02" db="EMBL/GenBank/DDBJ databases">
        <title>Draft genome sequence of Sphaerospermopsis reniformis NIES-1949.</title>
        <authorList>
            <person name="Yamaguchi H."/>
            <person name="Suzuki S."/>
            <person name="Kawachi M."/>
        </authorList>
    </citation>
    <scope>NUCLEOTIDE SEQUENCE [LARGE SCALE GENOMIC DNA]</scope>
    <source>
        <strain evidence="10">NIES-1949</strain>
    </source>
</reference>
<evidence type="ECO:0000256" key="2">
    <source>
        <dbReference type="ARBA" id="ARBA00022549"/>
    </source>
</evidence>
<evidence type="ECO:0000256" key="3">
    <source>
        <dbReference type="ARBA" id="ARBA00022738"/>
    </source>
</evidence>
<keyword evidence="5 7" id="KW-0472">Membrane</keyword>
<keyword evidence="7" id="KW-0812">Transmembrane</keyword>
<dbReference type="EMBL" id="BJCE01000193">
    <property type="protein sequence ID" value="GCL38982.1"/>
    <property type="molecule type" value="Genomic_DNA"/>
</dbReference>
<keyword evidence="4" id="KW-0793">Thylakoid</keyword>
<keyword evidence="10" id="KW-1185">Reference proteome</keyword>
<evidence type="ECO:0000313" key="10">
    <source>
        <dbReference type="Proteomes" id="UP000300142"/>
    </source>
</evidence>
<dbReference type="Pfam" id="PF00427">
    <property type="entry name" value="PBS_linker_poly"/>
    <property type="match status" value="1"/>
</dbReference>
<name>A0A480A3B3_9CYAN</name>
<dbReference type="GO" id="GO:0015979">
    <property type="term" value="P:photosynthesis"/>
    <property type="evidence" value="ECO:0007669"/>
    <property type="project" value="InterPro"/>
</dbReference>
<evidence type="ECO:0000256" key="5">
    <source>
        <dbReference type="ARBA" id="ARBA00023136"/>
    </source>
</evidence>
<sequence>MTIPLLKYAPSSQNQRVKSFEIPGEEYPRIYTTEGTPDTAEIDQLIWAAYRQIFNEQQILVSNRQLALESQLKHKSITVRDFIRGLLLSETFRLRNYNANNNYRFVEMSIQRVLGRNVYSKQETMAWSIVIGTKGLQGFIDALLNSEEYQTNFGDNTVPYQRRRIIAQHSRGELPFSQFPRYDQYHRQQLENFGYFQAKAPVGHWWKQHKPPYNPVSLLMSSPLFFIEHLVFFAFIVYVILSYYGVVSL</sequence>
<proteinExistence type="inferred from homology"/>
<feature type="domain" description="PBS-linker" evidence="8">
    <location>
        <begin position="11"/>
        <end position="194"/>
    </location>
</feature>
<accession>A0A480A3B3</accession>
<feature type="transmembrane region" description="Helical" evidence="7">
    <location>
        <begin position="224"/>
        <end position="246"/>
    </location>
</feature>
<dbReference type="RefSeq" id="WP_096566547.1">
    <property type="nucleotide sequence ID" value="NZ_BJCE01000193.1"/>
</dbReference>
<protein>
    <submittedName>
        <fullName evidence="9">Phycobilisome rod-core linker polypeptide</fullName>
    </submittedName>
</protein>
<dbReference type="InterPro" id="IPR038255">
    <property type="entry name" value="PBS_linker_sf"/>
</dbReference>
<evidence type="ECO:0000256" key="7">
    <source>
        <dbReference type="SAM" id="Phobius"/>
    </source>
</evidence>
<evidence type="ECO:0000256" key="6">
    <source>
        <dbReference type="PROSITE-ProRule" id="PRU00775"/>
    </source>
</evidence>
<gene>
    <name evidence="9" type="primary">cpcG2</name>
    <name evidence="9" type="ORF">SR1949_41020</name>
</gene>
<dbReference type="PROSITE" id="PS51445">
    <property type="entry name" value="PBS_LINKER"/>
    <property type="match status" value="1"/>
</dbReference>
<evidence type="ECO:0000256" key="4">
    <source>
        <dbReference type="ARBA" id="ARBA00023078"/>
    </source>
</evidence>
<comment type="similarity">
    <text evidence="6">Belongs to the phycobilisome linker protein family.</text>
</comment>
<dbReference type="Gene3D" id="1.10.3130.20">
    <property type="entry name" value="Phycobilisome linker domain"/>
    <property type="match status" value="1"/>
</dbReference>
<comment type="subcellular location">
    <subcellularLocation>
        <location evidence="1">Endomembrane system</location>
    </subcellularLocation>
</comment>
<dbReference type="PANTHER" id="PTHR34011">
    <property type="entry name" value="PHYCOBILISOME 32.1 KDA LINKER POLYPEPTIDE, PHYCOCYANIN-ASSOCIATED, ROD 2-RELATED"/>
    <property type="match status" value="1"/>
</dbReference>
<evidence type="ECO:0000256" key="1">
    <source>
        <dbReference type="ARBA" id="ARBA00004308"/>
    </source>
</evidence>
<keyword evidence="3 6" id="KW-0605">Phycobilisome</keyword>
<dbReference type="AlphaFoldDB" id="A0A480A3B3"/>
<keyword evidence="2" id="KW-0042">Antenna complex</keyword>
<evidence type="ECO:0000313" key="9">
    <source>
        <dbReference type="EMBL" id="GCL38982.1"/>
    </source>
</evidence>
<dbReference type="GO" id="GO:0030089">
    <property type="term" value="C:phycobilisome"/>
    <property type="evidence" value="ECO:0007669"/>
    <property type="project" value="UniProtKB-UniRule"/>
</dbReference>
<comment type="caution">
    <text evidence="9">The sequence shown here is derived from an EMBL/GenBank/DDBJ whole genome shotgun (WGS) entry which is preliminary data.</text>
</comment>
<keyword evidence="7" id="KW-1133">Transmembrane helix</keyword>
<dbReference type="InterPro" id="IPR001297">
    <property type="entry name" value="PBS_linker_dom"/>
</dbReference>